<evidence type="ECO:0000256" key="1">
    <source>
        <dbReference type="ARBA" id="ARBA00023015"/>
    </source>
</evidence>
<gene>
    <name evidence="4" type="ORF">J3R30DRAFT_3695696</name>
</gene>
<comment type="caution">
    <text evidence="4">The sequence shown here is derived from an EMBL/GenBank/DDBJ whole genome shotgun (WGS) entry which is preliminary data.</text>
</comment>
<dbReference type="PANTHER" id="PTHR11618:SF13">
    <property type="entry name" value="TRANSCRIPTION INITIATION FACTOR IIB"/>
    <property type="match status" value="1"/>
</dbReference>
<dbReference type="AlphaFoldDB" id="A0A9W9AQA5"/>
<dbReference type="InterPro" id="IPR036915">
    <property type="entry name" value="Cyclin-like_sf"/>
</dbReference>
<dbReference type="GO" id="GO:0097550">
    <property type="term" value="C:transcription preinitiation complex"/>
    <property type="evidence" value="ECO:0007669"/>
    <property type="project" value="TreeGrafter"/>
</dbReference>
<proteinExistence type="predicted"/>
<sequence length="634" mass="70245">MSKCLDCGGSVVWSEVAISNICISCGTLTDPSQRVLANNDDLLDSQYLNPSAPNTLKRLRGGSSWALAGQSREARVRNNTLTMHEFIKSLTQTLSVNGLSPRVCNLFDQAMKTTQFKWGTKAKTVAGACLSIALRESGRPDFLKDIAFLIEQSDINLKRTLSSVLSALNITLTSSSPAQFLTTLQSHLSSILQSPVESCGLKISVLSELKSLSIHSAVETARLFIDILSRSASEPNIYQLSPAAFACAIFIMSLEAEKRGSLSHLADISASFAGSCAVAKVTVMNRYQALHEEVSKWIKEVEWLDSYQKSSQRAKASKRQLCARGLKDALNWKHGRWKNRVEEHGKPDIHSQLTDIDSELESETDSYPSYTNKNEDRQPSRKKKKVHSSIRNGAHFLLNPLDTSVSASSSNVATSTSYHPQGASSSRNRITVNPFMTSSYLLSTLTLVPETRLPSRLQQLSVARGGANADVIFDDELLAEGEWETMLRTPEEMRILEQRWRDDGILDAIENVNSTALQKHETRRRKEKETQARTESLDIDTAQHPVSKRINLEALSSFMLNSGDEFDLDSSEKLGLEFLEDDLGDKGADDEIIILNEGNAFHPAPEMGTGYEITIDDWRPASPGLDNSFDDYYL</sequence>
<dbReference type="SUPFAM" id="SSF47954">
    <property type="entry name" value="Cyclin-like"/>
    <property type="match status" value="1"/>
</dbReference>
<evidence type="ECO:0000313" key="4">
    <source>
        <dbReference type="EMBL" id="KAJ4488040.1"/>
    </source>
</evidence>
<dbReference type="Proteomes" id="UP001150266">
    <property type="component" value="Unassembled WGS sequence"/>
</dbReference>
<keyword evidence="5" id="KW-1185">Reference proteome</keyword>
<dbReference type="PANTHER" id="PTHR11618">
    <property type="entry name" value="TRANSCRIPTION INITIATION FACTOR IIB-RELATED"/>
    <property type="match status" value="1"/>
</dbReference>
<dbReference type="GO" id="GO:0070897">
    <property type="term" value="P:transcription preinitiation complex assembly"/>
    <property type="evidence" value="ECO:0007669"/>
    <property type="project" value="InterPro"/>
</dbReference>
<dbReference type="EMBL" id="JAOTPV010000002">
    <property type="protein sequence ID" value="KAJ4488040.1"/>
    <property type="molecule type" value="Genomic_DNA"/>
</dbReference>
<evidence type="ECO:0000256" key="3">
    <source>
        <dbReference type="SAM" id="MobiDB-lite"/>
    </source>
</evidence>
<keyword evidence="2" id="KW-0804">Transcription</keyword>
<dbReference type="CDD" id="cd00043">
    <property type="entry name" value="CYCLIN_SF"/>
    <property type="match status" value="1"/>
</dbReference>
<evidence type="ECO:0000256" key="2">
    <source>
        <dbReference type="ARBA" id="ARBA00023163"/>
    </source>
</evidence>
<reference evidence="4" key="1">
    <citation type="submission" date="2022-08" db="EMBL/GenBank/DDBJ databases">
        <title>A Global Phylogenomic Analysis of the Shiitake Genus Lentinula.</title>
        <authorList>
            <consortium name="DOE Joint Genome Institute"/>
            <person name="Sierra-Patev S."/>
            <person name="Min B."/>
            <person name="Naranjo-Ortiz M."/>
            <person name="Looney B."/>
            <person name="Konkel Z."/>
            <person name="Slot J.C."/>
            <person name="Sakamoto Y."/>
            <person name="Steenwyk J.L."/>
            <person name="Rokas A."/>
            <person name="Carro J."/>
            <person name="Camarero S."/>
            <person name="Ferreira P."/>
            <person name="Molpeceres G."/>
            <person name="Ruiz-Duenas F.J."/>
            <person name="Serrano A."/>
            <person name="Henrissat B."/>
            <person name="Drula E."/>
            <person name="Hughes K.W."/>
            <person name="Mata J.L."/>
            <person name="Ishikawa N.K."/>
            <person name="Vargas-Isla R."/>
            <person name="Ushijima S."/>
            <person name="Smith C.A."/>
            <person name="Ahrendt S."/>
            <person name="Andreopoulos W."/>
            <person name="He G."/>
            <person name="Labutti K."/>
            <person name="Lipzen A."/>
            <person name="Ng V."/>
            <person name="Riley R."/>
            <person name="Sandor L."/>
            <person name="Barry K."/>
            <person name="Martinez A.T."/>
            <person name="Xiao Y."/>
            <person name="Gibbons J.G."/>
            <person name="Terashima K."/>
            <person name="Grigoriev I.V."/>
            <person name="Hibbett D.S."/>
        </authorList>
    </citation>
    <scope>NUCLEOTIDE SEQUENCE</scope>
    <source>
        <strain evidence="4">JLM2183</strain>
    </source>
</reference>
<dbReference type="Gene3D" id="1.10.472.10">
    <property type="entry name" value="Cyclin-like"/>
    <property type="match status" value="1"/>
</dbReference>
<evidence type="ECO:0000313" key="5">
    <source>
        <dbReference type="Proteomes" id="UP001150266"/>
    </source>
</evidence>
<dbReference type="InterPro" id="IPR000812">
    <property type="entry name" value="TFIIB"/>
</dbReference>
<protein>
    <submittedName>
        <fullName evidence="4">Uncharacterized protein</fullName>
    </submittedName>
</protein>
<keyword evidence="1" id="KW-0805">Transcription regulation</keyword>
<organism evidence="4 5">
    <name type="scientific">Lentinula aciculospora</name>
    <dbReference type="NCBI Taxonomy" id="153920"/>
    <lineage>
        <taxon>Eukaryota</taxon>
        <taxon>Fungi</taxon>
        <taxon>Dikarya</taxon>
        <taxon>Basidiomycota</taxon>
        <taxon>Agaricomycotina</taxon>
        <taxon>Agaricomycetes</taxon>
        <taxon>Agaricomycetidae</taxon>
        <taxon>Agaricales</taxon>
        <taxon>Marasmiineae</taxon>
        <taxon>Omphalotaceae</taxon>
        <taxon>Lentinula</taxon>
    </lineage>
</organism>
<accession>A0A9W9AQA5</accession>
<feature type="region of interest" description="Disordered" evidence="3">
    <location>
        <begin position="343"/>
        <end position="388"/>
    </location>
</feature>
<dbReference type="OrthoDB" id="2527864at2759"/>
<name>A0A9W9AQA5_9AGAR</name>
<dbReference type="GO" id="GO:0005634">
    <property type="term" value="C:nucleus"/>
    <property type="evidence" value="ECO:0007669"/>
    <property type="project" value="TreeGrafter"/>
</dbReference>